<evidence type="ECO:0000313" key="8">
    <source>
        <dbReference type="Proteomes" id="UP000006919"/>
    </source>
</evidence>
<organism evidence="7 8">
    <name type="scientific">Ruminococcus albus (strain ATCC 27210 / DSM 20455 / JCM 14654 / NCDO 2250 / 7)</name>
    <dbReference type="NCBI Taxonomy" id="697329"/>
    <lineage>
        <taxon>Bacteria</taxon>
        <taxon>Bacillati</taxon>
        <taxon>Bacillota</taxon>
        <taxon>Clostridia</taxon>
        <taxon>Eubacteriales</taxon>
        <taxon>Oscillospiraceae</taxon>
        <taxon>Ruminococcus</taxon>
    </lineage>
</organism>
<dbReference type="AlphaFoldDB" id="E6UAT3"/>
<feature type="domain" description="Carrier" evidence="6">
    <location>
        <begin position="1176"/>
        <end position="1254"/>
    </location>
</feature>
<dbReference type="Pfam" id="PF18563">
    <property type="entry name" value="TubC_N"/>
    <property type="match status" value="1"/>
</dbReference>
<name>E6UAT3_RUMA7</name>
<dbReference type="GO" id="GO:0017000">
    <property type="term" value="P:antibiotic biosynthetic process"/>
    <property type="evidence" value="ECO:0007669"/>
    <property type="project" value="UniProtKB-KW"/>
</dbReference>
<sequence length="1254" mass="140668">MPSKYDAARELLEALEAKGITFWCEGDKIKYKAGAGAMQKDDILRLKACKSEILELLAADSGKVKLMENKSERYEPFVLTDVQQSYLMGRGNLFDYGGVACHIYIQLCYEQLDPVRVERVWNELIAKHEMLRAVIHEEGYQQIMKEAPPFNVRDYGDLPADQIEQEMGHDAFEIGSWPYFAVGVSNYEKKAIMHISIEFIIADWTSIWMLMYQFEQLYFGELQEIQSVPISFRDYVLTEREQKESAVYAQDKAYWMKQLETFPTRPLLPVIRSNDKEKAYFERKYVRLSPDEWGRVKQYALVNGITPTTLVLMLYAAALERYSENKRFAINLTVLNRQPFHPDIDKVIGDFTTLSLLEIDFGSGKDFLETAKITGERLFGNMDHSSYSGVEFMREISRSKGPDAAFMPYVFTSAVGLFSSMPDMMIRGMGEGSGISQTPQVFIDCQVMDGNFGMQVNWDIRKGVFEPCIIEDMFTLFREMLCSIVDGMPVIPDHPAYQAQLLADVNRTAQKLPTPLLHENILRAAAEYPDKTAVISGRNTYTYSQLLCIAGGIFQKLKTLSPLREEPIGIAAEKSVYQPAGALAILCAGCAYVPISVEQGTQRIESILRRSGIRIILTTTQDNTPYPEDITVIRADTLSECELEPEVLQDRSDSELAYIIFTSGSTGEPKGVAISHAGAVNTIEDINRRYNVTEKDSVLGVSQLSFDLSVYDIFGVLGTGGTLVYPEDERKKEPAHLAQLIAQHHITLWNSVPSLLRMVMVYLASETKTTEIESLRLVLLSGDWIPLDLPDTLLRYAPDAQVVSLGGATEASIWSNYHDYHGLCSNFRSIPYGRPLANQEFRVLDEHLRNCPVGVKGDLYILGKGLAQGYYRDPERTQKQFFIHPITGERMYRTGDVGMYHHNGEIEFLGRSDDQIKFNGHRIEVGEIESAVSRTPGIARNIVVYTDVDGEKTLTCYYETAVADEAKRTAYTDEWNAMTADFQHDPSFDLCVLEFVKKYAALNAAARILIIGDEEFAGHLADELPDIHITQWVADISEQADTNAFDIVISRGGFAGDVRAAVRTVRSCLRPGGYFLTRDEASYTLLDEIDNSNTGGLLNTECFAMQCKTDRYNVTVKEILDTIRDRLTTYMIPTAFCMLDIIPVTFNGKTDMRALAALAAARKHSKAGTAALSSGTDHMTDLQKQLAEIIEQSGIHGAGLTDNFYDLGADSLMMAQLTGNLRKSVAQAIPFDELLRFLLNHPTLGQLSVFLADK</sequence>
<dbReference type="GO" id="GO:0044550">
    <property type="term" value="P:secondary metabolite biosynthetic process"/>
    <property type="evidence" value="ECO:0007669"/>
    <property type="project" value="TreeGrafter"/>
</dbReference>
<keyword evidence="2" id="KW-0596">Phosphopantetheine</keyword>
<dbReference type="FunFam" id="3.30.559.10:FF:000023">
    <property type="entry name" value="Non-ribosomal peptide synthetase"/>
    <property type="match status" value="1"/>
</dbReference>
<dbReference type="HOGENOM" id="CLU_000022_2_15_9"/>
<dbReference type="InterPro" id="IPR000873">
    <property type="entry name" value="AMP-dep_synth/lig_dom"/>
</dbReference>
<dbReference type="CDD" id="cd19535">
    <property type="entry name" value="Cyc_NRPS"/>
    <property type="match status" value="1"/>
</dbReference>
<dbReference type="OrthoDB" id="9778383at2"/>
<evidence type="ECO:0000256" key="4">
    <source>
        <dbReference type="ARBA" id="ARBA00022598"/>
    </source>
</evidence>
<dbReference type="InterPro" id="IPR045851">
    <property type="entry name" value="AMP-bd_C_sf"/>
</dbReference>
<dbReference type="InterPro" id="IPR044894">
    <property type="entry name" value="TubC_N_sf"/>
</dbReference>
<dbReference type="NCBIfam" id="TIGR01733">
    <property type="entry name" value="AA-adenyl-dom"/>
    <property type="match status" value="1"/>
</dbReference>
<dbReference type="InterPro" id="IPR041464">
    <property type="entry name" value="TubC_N"/>
</dbReference>
<dbReference type="Gene3D" id="1.10.1200.10">
    <property type="entry name" value="ACP-like"/>
    <property type="match status" value="1"/>
</dbReference>
<dbReference type="GO" id="GO:0043041">
    <property type="term" value="P:amino acid activation for nonribosomal peptide biosynthetic process"/>
    <property type="evidence" value="ECO:0007669"/>
    <property type="project" value="TreeGrafter"/>
</dbReference>
<dbReference type="InterPro" id="IPR042099">
    <property type="entry name" value="ANL_N_sf"/>
</dbReference>
<dbReference type="SUPFAM" id="SSF52777">
    <property type="entry name" value="CoA-dependent acyltransferases"/>
    <property type="match status" value="2"/>
</dbReference>
<dbReference type="GO" id="GO:0005737">
    <property type="term" value="C:cytoplasm"/>
    <property type="evidence" value="ECO:0007669"/>
    <property type="project" value="TreeGrafter"/>
</dbReference>
<dbReference type="InterPro" id="IPR057737">
    <property type="entry name" value="Condensation_MtbB-like"/>
</dbReference>
<dbReference type="eggNOG" id="COG1020">
    <property type="taxonomic scope" value="Bacteria"/>
</dbReference>
<evidence type="ECO:0000256" key="5">
    <source>
        <dbReference type="ARBA" id="ARBA00023194"/>
    </source>
</evidence>
<keyword evidence="5" id="KW-0045">Antibiotic biosynthesis</keyword>
<evidence type="ECO:0000259" key="6">
    <source>
        <dbReference type="PROSITE" id="PS50075"/>
    </source>
</evidence>
<comment type="cofactor">
    <cofactor evidence="1">
        <name>pantetheine 4'-phosphate</name>
        <dbReference type="ChEBI" id="CHEBI:47942"/>
    </cofactor>
</comment>
<keyword evidence="3" id="KW-0597">Phosphoprotein</keyword>
<dbReference type="GO" id="GO:0031177">
    <property type="term" value="F:phosphopantetheine binding"/>
    <property type="evidence" value="ECO:0007669"/>
    <property type="project" value="TreeGrafter"/>
</dbReference>
<accession>E6UAT3</accession>
<dbReference type="Gene3D" id="3.40.50.12780">
    <property type="entry name" value="N-terminal domain of ligase-like"/>
    <property type="match status" value="1"/>
</dbReference>
<dbReference type="PANTHER" id="PTHR45527">
    <property type="entry name" value="NONRIBOSOMAL PEPTIDE SYNTHETASE"/>
    <property type="match status" value="1"/>
</dbReference>
<keyword evidence="4" id="KW-0436">Ligase</keyword>
<dbReference type="SUPFAM" id="SSF56801">
    <property type="entry name" value="Acetyl-CoA synthetase-like"/>
    <property type="match status" value="1"/>
</dbReference>
<dbReference type="Pfam" id="PF00550">
    <property type="entry name" value="PP-binding"/>
    <property type="match status" value="1"/>
</dbReference>
<dbReference type="InterPro" id="IPR010071">
    <property type="entry name" value="AA_adenyl_dom"/>
</dbReference>
<dbReference type="InterPro" id="IPR029063">
    <property type="entry name" value="SAM-dependent_MTases_sf"/>
</dbReference>
<dbReference type="GO" id="GO:0016874">
    <property type="term" value="F:ligase activity"/>
    <property type="evidence" value="ECO:0007669"/>
    <property type="project" value="UniProtKB-KW"/>
</dbReference>
<evidence type="ECO:0000256" key="1">
    <source>
        <dbReference type="ARBA" id="ARBA00001957"/>
    </source>
</evidence>
<dbReference type="Gene3D" id="3.30.559.10">
    <property type="entry name" value="Chloramphenicol acetyltransferase-like domain"/>
    <property type="match status" value="1"/>
</dbReference>
<dbReference type="PANTHER" id="PTHR45527:SF10">
    <property type="entry name" value="PYOCHELIN SYNTHASE PCHF"/>
    <property type="match status" value="1"/>
</dbReference>
<evidence type="ECO:0000256" key="2">
    <source>
        <dbReference type="ARBA" id="ARBA00022450"/>
    </source>
</evidence>
<evidence type="ECO:0000256" key="3">
    <source>
        <dbReference type="ARBA" id="ARBA00022553"/>
    </source>
</evidence>
<reference evidence="7 8" key="1">
    <citation type="journal article" date="2011" name="J. Bacteriol.">
        <title>Complete genome of the cellulolytic ruminal bacterium Ruminococcus albus 7.</title>
        <authorList>
            <person name="Suen G."/>
            <person name="Stevenson D.M."/>
            <person name="Bruce D.C."/>
            <person name="Chertkov O."/>
            <person name="Copeland A."/>
            <person name="Cheng J.F."/>
            <person name="Detter C."/>
            <person name="Detter J.C."/>
            <person name="Goodwin L.A."/>
            <person name="Han C.S."/>
            <person name="Hauser L.J."/>
            <person name="Ivanova N.N."/>
            <person name="Kyrpides N.C."/>
            <person name="Land M.L."/>
            <person name="Lapidus A."/>
            <person name="Lucas S."/>
            <person name="Ovchinnikova G."/>
            <person name="Pitluck S."/>
            <person name="Tapia R."/>
            <person name="Woyke T."/>
            <person name="Boyum J."/>
            <person name="Mead D."/>
            <person name="Weimer P.J."/>
        </authorList>
    </citation>
    <scope>NUCLEOTIDE SEQUENCE [LARGE SCALE GENOMIC DNA]</scope>
    <source>
        <strain evidence="8">ATCC 27210 / DSM 20455 / JCM 14654 / NCDO 2250 / 7</strain>
    </source>
</reference>
<dbReference type="InterPro" id="IPR020845">
    <property type="entry name" value="AMP-binding_CS"/>
</dbReference>
<dbReference type="PROSITE" id="PS50075">
    <property type="entry name" value="CARRIER"/>
    <property type="match status" value="1"/>
</dbReference>
<dbReference type="KEGG" id="ral:Rumal_0885"/>
<dbReference type="SUPFAM" id="SSF53335">
    <property type="entry name" value="S-adenosyl-L-methionine-dependent methyltransferases"/>
    <property type="match status" value="1"/>
</dbReference>
<dbReference type="InterPro" id="IPR001242">
    <property type="entry name" value="Condensation_dom"/>
</dbReference>
<proteinExistence type="predicted"/>
<dbReference type="Gene3D" id="1.10.10.1830">
    <property type="entry name" value="Non-ribosomal peptide synthase, adenylation domain"/>
    <property type="match status" value="1"/>
</dbReference>
<dbReference type="PROSITE" id="PS00012">
    <property type="entry name" value="PHOSPHOPANTETHEINE"/>
    <property type="match status" value="1"/>
</dbReference>
<dbReference type="InterPro" id="IPR023213">
    <property type="entry name" value="CAT-like_dom_sf"/>
</dbReference>
<protein>
    <submittedName>
        <fullName evidence="7">Amino acid adenylation domain protein</fullName>
    </submittedName>
</protein>
<dbReference type="PROSITE" id="PS00455">
    <property type="entry name" value="AMP_BINDING"/>
    <property type="match status" value="1"/>
</dbReference>
<dbReference type="InterPro" id="IPR006162">
    <property type="entry name" value="Ppantetheine_attach_site"/>
</dbReference>
<dbReference type="InterPro" id="IPR036736">
    <property type="entry name" value="ACP-like_sf"/>
</dbReference>
<dbReference type="Gene3D" id="3.30.300.30">
    <property type="match status" value="2"/>
</dbReference>
<dbReference type="RefSeq" id="WP_013497590.1">
    <property type="nucleotide sequence ID" value="NC_014833.1"/>
</dbReference>
<evidence type="ECO:0000313" key="7">
    <source>
        <dbReference type="EMBL" id="ADU21412.1"/>
    </source>
</evidence>
<dbReference type="Proteomes" id="UP000006919">
    <property type="component" value="Chromosome"/>
</dbReference>
<dbReference type="EMBL" id="CP002403">
    <property type="protein sequence ID" value="ADU21412.1"/>
    <property type="molecule type" value="Genomic_DNA"/>
</dbReference>
<dbReference type="Pfam" id="PF00668">
    <property type="entry name" value="Condensation"/>
    <property type="match status" value="1"/>
</dbReference>
<gene>
    <name evidence="7" type="ordered locus">Rumal_0885</name>
</gene>
<dbReference type="Gene3D" id="3.30.559.30">
    <property type="entry name" value="Nonribosomal peptide synthetase, condensation domain"/>
    <property type="match status" value="1"/>
</dbReference>
<dbReference type="SUPFAM" id="SSF47336">
    <property type="entry name" value="ACP-like"/>
    <property type="match status" value="1"/>
</dbReference>
<dbReference type="Pfam" id="PF00501">
    <property type="entry name" value="AMP-binding"/>
    <property type="match status" value="1"/>
</dbReference>
<dbReference type="GO" id="GO:0008610">
    <property type="term" value="P:lipid biosynthetic process"/>
    <property type="evidence" value="ECO:0007669"/>
    <property type="project" value="UniProtKB-ARBA"/>
</dbReference>
<dbReference type="STRING" id="697329.Rumal_0885"/>
<dbReference type="InterPro" id="IPR009081">
    <property type="entry name" value="PP-bd_ACP"/>
</dbReference>